<comment type="caution">
    <text evidence="3">The sequence shown here is derived from an EMBL/GenBank/DDBJ whole genome shotgun (WGS) entry which is preliminary data.</text>
</comment>
<dbReference type="AlphaFoldDB" id="A0AA45WTY8"/>
<feature type="transmembrane region" description="Helical" evidence="1">
    <location>
        <begin position="21"/>
        <end position="41"/>
    </location>
</feature>
<organism evidence="3 4">
    <name type="scientific">Anoxynatronum buryatiense</name>
    <dbReference type="NCBI Taxonomy" id="489973"/>
    <lineage>
        <taxon>Bacteria</taxon>
        <taxon>Bacillati</taxon>
        <taxon>Bacillota</taxon>
        <taxon>Clostridia</taxon>
        <taxon>Eubacteriales</taxon>
        <taxon>Clostridiaceae</taxon>
        <taxon>Anoxynatronum</taxon>
    </lineage>
</organism>
<keyword evidence="1" id="KW-1133">Transmembrane helix</keyword>
<evidence type="ECO:0000313" key="3">
    <source>
        <dbReference type="EMBL" id="SMP40996.1"/>
    </source>
</evidence>
<keyword evidence="3" id="KW-0378">Hydrolase</keyword>
<reference evidence="3" key="1">
    <citation type="submission" date="2017-05" db="EMBL/GenBank/DDBJ databases">
        <authorList>
            <person name="Varghese N."/>
            <person name="Submissions S."/>
        </authorList>
    </citation>
    <scope>NUCLEOTIDE SEQUENCE</scope>
    <source>
        <strain evidence="3">Su22</strain>
    </source>
</reference>
<evidence type="ECO:0000313" key="4">
    <source>
        <dbReference type="Proteomes" id="UP001158066"/>
    </source>
</evidence>
<proteinExistence type="predicted"/>
<dbReference type="Pfam" id="PF00704">
    <property type="entry name" value="Glyco_hydro_18"/>
    <property type="match status" value="1"/>
</dbReference>
<protein>
    <submittedName>
        <fullName evidence="3">Glycosyl hydrolases family 18</fullName>
    </submittedName>
</protein>
<dbReference type="InterPro" id="IPR011583">
    <property type="entry name" value="Chitinase_II/V-like_cat"/>
</dbReference>
<evidence type="ECO:0000259" key="2">
    <source>
        <dbReference type="PROSITE" id="PS51910"/>
    </source>
</evidence>
<dbReference type="RefSeq" id="WP_283407787.1">
    <property type="nucleotide sequence ID" value="NZ_FXUF01000001.1"/>
</dbReference>
<dbReference type="EMBL" id="FXUF01000001">
    <property type="protein sequence ID" value="SMP40996.1"/>
    <property type="molecule type" value="Genomic_DNA"/>
</dbReference>
<dbReference type="Gene3D" id="3.20.20.80">
    <property type="entry name" value="Glycosidases"/>
    <property type="match status" value="1"/>
</dbReference>
<evidence type="ECO:0000256" key="1">
    <source>
        <dbReference type="SAM" id="Phobius"/>
    </source>
</evidence>
<dbReference type="InterPro" id="IPR012854">
    <property type="entry name" value="Cu_amine_oxidase-like_N"/>
</dbReference>
<dbReference type="Gene3D" id="3.30.457.10">
    <property type="entry name" value="Copper amine oxidase-like, N-terminal domain"/>
    <property type="match status" value="1"/>
</dbReference>
<dbReference type="InterPro" id="IPR001223">
    <property type="entry name" value="Glyco_hydro18_cat"/>
</dbReference>
<name>A0AA45WTY8_9CLOT</name>
<dbReference type="InterPro" id="IPR036582">
    <property type="entry name" value="Mao_N_sf"/>
</dbReference>
<dbReference type="SUPFAM" id="SSF51445">
    <property type="entry name" value="(Trans)glycosidases"/>
    <property type="match status" value="1"/>
</dbReference>
<accession>A0AA45WTY8</accession>
<dbReference type="GO" id="GO:0008061">
    <property type="term" value="F:chitin binding"/>
    <property type="evidence" value="ECO:0007669"/>
    <property type="project" value="InterPro"/>
</dbReference>
<dbReference type="GO" id="GO:0016787">
    <property type="term" value="F:hydrolase activity"/>
    <property type="evidence" value="ECO:0007669"/>
    <property type="project" value="UniProtKB-KW"/>
</dbReference>
<dbReference type="PANTHER" id="PTHR46066:SF2">
    <property type="entry name" value="CHITINASE DOMAIN-CONTAINING PROTEIN 1"/>
    <property type="match status" value="1"/>
</dbReference>
<dbReference type="PANTHER" id="PTHR46066">
    <property type="entry name" value="CHITINASE DOMAIN-CONTAINING PROTEIN 1 FAMILY MEMBER"/>
    <property type="match status" value="1"/>
</dbReference>
<dbReference type="GO" id="GO:0005975">
    <property type="term" value="P:carbohydrate metabolic process"/>
    <property type="evidence" value="ECO:0007669"/>
    <property type="project" value="InterPro"/>
</dbReference>
<dbReference type="InterPro" id="IPR029070">
    <property type="entry name" value="Chitinase_insertion_sf"/>
</dbReference>
<dbReference type="Proteomes" id="UP001158066">
    <property type="component" value="Unassembled WGS sequence"/>
</dbReference>
<keyword evidence="1" id="KW-0812">Transmembrane</keyword>
<dbReference type="PROSITE" id="PS51910">
    <property type="entry name" value="GH18_2"/>
    <property type="match status" value="1"/>
</dbReference>
<dbReference type="Pfam" id="PF07833">
    <property type="entry name" value="Cu_amine_oxidN1"/>
    <property type="match status" value="1"/>
</dbReference>
<dbReference type="Gene3D" id="3.10.50.10">
    <property type="match status" value="1"/>
</dbReference>
<dbReference type="SUPFAM" id="SSF55383">
    <property type="entry name" value="Copper amine oxidase, domain N"/>
    <property type="match status" value="1"/>
</dbReference>
<dbReference type="InterPro" id="IPR017853">
    <property type="entry name" value="GH"/>
</dbReference>
<sequence>MKRQHQNSLTAKAAHQCINGIFTVGLVLLILTAISILQPIYAQNSLTISLNGQPIIFGETAPVVWKGRTLVPFRRLAEAIGVDVDWQEETQRITATADGVELVMTVGTRMAVFNGSGREMNAAPQILEGRAFIPLRDFSESFGVQVDYQDGHIAMTYEPILHSVNGKLSGFYALGAGDRSSWNELFGETYPQVSADPWARLFSQVHLGWYEMNEAGELITNGAVHGFRRPSGYEQVLAELENRNIDRTMMIFAQESQGMLAELLSNAGQRAALVETIFSELQSEAFTGVNLDIEGLGLQQHSDQARQARSGYTAFVTELAEQIGSRYRLVVTVPPVNSAYLGYDYAQLGKLADEMVVMAYDYHDRQQPSATAPITLVESGIRQLVELVPSEKITLGVRLPAVRYTARPQTQDVEDGELLTRTWQITHPYLHSVYELMHQRSLPELWDHTAKVSYLQFMDEQGNENVIYMESERSLTEKWKLVQRYQLSGVALWRFGAVPDFVYQQLESVFDQHQ</sequence>
<feature type="domain" description="GH18" evidence="2">
    <location>
        <begin position="166"/>
        <end position="509"/>
    </location>
</feature>
<dbReference type="SMART" id="SM00636">
    <property type="entry name" value="Glyco_18"/>
    <property type="match status" value="1"/>
</dbReference>
<keyword evidence="1" id="KW-0472">Membrane</keyword>
<gene>
    <name evidence="3" type="ORF">SAMN06296020_101447</name>
</gene>
<keyword evidence="4" id="KW-1185">Reference proteome</keyword>